<name>A0ABW5YDZ6_9SPHI</name>
<dbReference type="InterPro" id="IPR043519">
    <property type="entry name" value="NT_sf"/>
</dbReference>
<gene>
    <name evidence="2" type="ORF">ACFS5N_11165</name>
</gene>
<keyword evidence="3" id="KW-1185">Reference proteome</keyword>
<accession>A0ABW5YDZ6</accession>
<dbReference type="Gene3D" id="3.30.460.10">
    <property type="entry name" value="Beta Polymerase, domain 2"/>
    <property type="match status" value="1"/>
</dbReference>
<organism evidence="2 3">
    <name type="scientific">Mucilaginibacter ximonensis</name>
    <dbReference type="NCBI Taxonomy" id="538021"/>
    <lineage>
        <taxon>Bacteria</taxon>
        <taxon>Pseudomonadati</taxon>
        <taxon>Bacteroidota</taxon>
        <taxon>Sphingobacteriia</taxon>
        <taxon>Sphingobacteriales</taxon>
        <taxon>Sphingobacteriaceae</taxon>
        <taxon>Mucilaginibacter</taxon>
    </lineage>
</organism>
<feature type="domain" description="Polymerase nucleotidyl transferase" evidence="1">
    <location>
        <begin position="96"/>
        <end position="161"/>
    </location>
</feature>
<reference evidence="3" key="1">
    <citation type="journal article" date="2019" name="Int. J. Syst. Evol. Microbiol.">
        <title>The Global Catalogue of Microorganisms (GCM) 10K type strain sequencing project: providing services to taxonomists for standard genome sequencing and annotation.</title>
        <authorList>
            <consortium name="The Broad Institute Genomics Platform"/>
            <consortium name="The Broad Institute Genome Sequencing Center for Infectious Disease"/>
            <person name="Wu L."/>
            <person name="Ma J."/>
        </authorList>
    </citation>
    <scope>NUCLEOTIDE SEQUENCE [LARGE SCALE GENOMIC DNA]</scope>
    <source>
        <strain evidence="3">KCTC 22437</strain>
    </source>
</reference>
<proteinExistence type="predicted"/>
<dbReference type="SUPFAM" id="SSF81301">
    <property type="entry name" value="Nucleotidyltransferase"/>
    <property type="match status" value="1"/>
</dbReference>
<evidence type="ECO:0000313" key="3">
    <source>
        <dbReference type="Proteomes" id="UP001597557"/>
    </source>
</evidence>
<protein>
    <submittedName>
        <fullName evidence="2">Nucleotidyltransferase domain-containing protein</fullName>
    </submittedName>
</protein>
<comment type="caution">
    <text evidence="2">The sequence shown here is derived from an EMBL/GenBank/DDBJ whole genome shotgun (WGS) entry which is preliminary data.</text>
</comment>
<dbReference type="Proteomes" id="UP001597557">
    <property type="component" value="Unassembled WGS sequence"/>
</dbReference>
<dbReference type="Pfam" id="PF01909">
    <property type="entry name" value="NTP_transf_2"/>
    <property type="match status" value="1"/>
</dbReference>
<dbReference type="InterPro" id="IPR002934">
    <property type="entry name" value="Polymerase_NTP_transf_dom"/>
</dbReference>
<evidence type="ECO:0000313" key="2">
    <source>
        <dbReference type="EMBL" id="MFD2873031.1"/>
    </source>
</evidence>
<sequence>MYEVKENILATLAYFDIFKYPLTSGEIFVFLKNRYHQSDFDLALRYLVAHQSVYQFGNLYSLKNDYSLVTRRFNGNQKAAELVKIAHKIGDWLIRFPYVRGIAVSGSLSKNYADENSDIDLFIITAKNRLWIARTIMHVFKKLTFLVGKQDYFCMNYYIDEEQLEIREKNIYTAIEVVTLIPLQGDTVIEQFYTANSWTREYLPNKIMRISSAKPLKPSIFKTVFEKCLNNRLGNLIDTLLMNITSGRWRKKTEQKKTNSKGAVMAMETGKHFAKPDPGNFQARLLGQYEKRISQVMIEPQGDLLAN</sequence>
<evidence type="ECO:0000259" key="1">
    <source>
        <dbReference type="Pfam" id="PF01909"/>
    </source>
</evidence>
<dbReference type="RefSeq" id="WP_377185344.1">
    <property type="nucleotide sequence ID" value="NZ_JBHUPD010000002.1"/>
</dbReference>
<dbReference type="EMBL" id="JBHUPD010000002">
    <property type="protein sequence ID" value="MFD2873031.1"/>
    <property type="molecule type" value="Genomic_DNA"/>
</dbReference>